<evidence type="ECO:0000313" key="17">
    <source>
        <dbReference type="Proteomes" id="UP000824988"/>
    </source>
</evidence>
<accession>A0A8D4VPY1</accession>
<keyword evidence="11" id="KW-0902">Two-component regulatory system</keyword>
<dbReference type="SMART" id="SM00388">
    <property type="entry name" value="HisKA"/>
    <property type="match status" value="1"/>
</dbReference>
<evidence type="ECO:0000256" key="2">
    <source>
        <dbReference type="ARBA" id="ARBA00004141"/>
    </source>
</evidence>
<dbReference type="GO" id="GO:0005524">
    <property type="term" value="F:ATP binding"/>
    <property type="evidence" value="ECO:0007669"/>
    <property type="project" value="UniProtKB-KW"/>
</dbReference>
<protein>
    <recommendedName>
        <fullName evidence="3">histidine kinase</fullName>
        <ecNumber evidence="3">2.7.13.3</ecNumber>
    </recommendedName>
</protein>
<dbReference type="AlphaFoldDB" id="A0A8D4VPY1"/>
<evidence type="ECO:0000259" key="14">
    <source>
        <dbReference type="SMART" id="SM00387"/>
    </source>
</evidence>
<dbReference type="EC" id="2.7.13.3" evidence="3"/>
<dbReference type="InterPro" id="IPR003594">
    <property type="entry name" value="HATPase_dom"/>
</dbReference>
<dbReference type="InterPro" id="IPR003660">
    <property type="entry name" value="HAMP_dom"/>
</dbReference>
<sequence length="462" mass="51657">MNYSLRRVLLATLLPTATLIWAVTGAISYRDARNELAELFDAEMAQSAHFLLALANGGLNPDTLDSAEAEHIVLSAEAVELEHKYEKKLARQLWQGHQRLLLRTADAPLEPLADTSSGYSLAQVNGQTWHVYTLSDEAGRFTVHIGQSADMREKITDDITRDQFWQFLVGIPLLAMLIWLVIGRVLRPLADLVDEVERREDNLLTPLHVDHVPHEVKPLADAFNSLLERLALVFDHERRFTADAAHELRTPLAGIKTQADVAIRATDDEVRNKALHQIKHGVHRMDHLVGQLLTLARLDPETGRLTPQPVDINDAAAFTVAQLENAALDKNIRLDNRLQSRCRIKGHQQMLEVLVRNLLDNAIRYTPKGGRVSIATEDAPQRVRLTVEDSGPGIPEQAREQVFQRFYRHLETAHQQPGSGLGLSIVERITRLHGADIDLQTSEWGGLKVVVEFPSLASRDGA</sequence>
<evidence type="ECO:0000259" key="15">
    <source>
        <dbReference type="SMART" id="SM00388"/>
    </source>
</evidence>
<evidence type="ECO:0000256" key="9">
    <source>
        <dbReference type="ARBA" id="ARBA00022840"/>
    </source>
</evidence>
<dbReference type="Proteomes" id="UP000824988">
    <property type="component" value="Chromosome"/>
</dbReference>
<dbReference type="InterPro" id="IPR003661">
    <property type="entry name" value="HisK_dim/P_dom"/>
</dbReference>
<dbReference type="FunFam" id="1.10.287.130:FF:000035">
    <property type="entry name" value="Two-component sensor histidine kinase"/>
    <property type="match status" value="1"/>
</dbReference>
<dbReference type="RefSeq" id="WP_221047473.1">
    <property type="nucleotide sequence ID" value="NZ_AP019782.1"/>
</dbReference>
<dbReference type="KEGG" id="moz:MoryE10_28990"/>
<keyword evidence="10 13" id="KW-1133">Transmembrane helix</keyword>
<dbReference type="CDD" id="cd00082">
    <property type="entry name" value="HisKA"/>
    <property type="match status" value="1"/>
</dbReference>
<comment type="catalytic activity">
    <reaction evidence="1">
        <text>ATP + protein L-histidine = ADP + protein N-phospho-L-histidine.</text>
        <dbReference type="EC" id="2.7.13.3"/>
    </reaction>
</comment>
<dbReference type="InterPro" id="IPR013727">
    <property type="entry name" value="2CSK_N"/>
</dbReference>
<dbReference type="Pfam" id="PF00672">
    <property type="entry name" value="HAMP"/>
    <property type="match status" value="1"/>
</dbReference>
<evidence type="ECO:0000256" key="3">
    <source>
        <dbReference type="ARBA" id="ARBA00012438"/>
    </source>
</evidence>
<keyword evidence="6 13" id="KW-0812">Transmembrane</keyword>
<evidence type="ECO:0000313" key="16">
    <source>
        <dbReference type="EMBL" id="BBL72293.1"/>
    </source>
</evidence>
<dbReference type="SMART" id="SM00387">
    <property type="entry name" value="HATPase_c"/>
    <property type="match status" value="1"/>
</dbReference>
<keyword evidence="12 13" id="KW-0472">Membrane</keyword>
<evidence type="ECO:0000256" key="1">
    <source>
        <dbReference type="ARBA" id="ARBA00000085"/>
    </source>
</evidence>
<evidence type="ECO:0000256" key="7">
    <source>
        <dbReference type="ARBA" id="ARBA00022741"/>
    </source>
</evidence>
<name>A0A8D4VPY1_9GAMM</name>
<feature type="transmembrane region" description="Helical" evidence="13">
    <location>
        <begin position="164"/>
        <end position="182"/>
    </location>
</feature>
<keyword evidence="4" id="KW-0597">Phosphoprotein</keyword>
<dbReference type="InterPro" id="IPR050428">
    <property type="entry name" value="TCS_sensor_his_kinase"/>
</dbReference>
<evidence type="ECO:0000256" key="6">
    <source>
        <dbReference type="ARBA" id="ARBA00022692"/>
    </source>
</evidence>
<dbReference type="PANTHER" id="PTHR45436">
    <property type="entry name" value="SENSOR HISTIDINE KINASE YKOH"/>
    <property type="match status" value="1"/>
</dbReference>
<dbReference type="EMBL" id="AP019782">
    <property type="protein sequence ID" value="BBL72293.1"/>
    <property type="molecule type" value="Genomic_DNA"/>
</dbReference>
<keyword evidence="8 16" id="KW-0418">Kinase</keyword>
<evidence type="ECO:0000256" key="12">
    <source>
        <dbReference type="ARBA" id="ARBA00023136"/>
    </source>
</evidence>
<dbReference type="Pfam" id="PF00512">
    <property type="entry name" value="HisKA"/>
    <property type="match status" value="1"/>
</dbReference>
<organism evidence="16 17">
    <name type="scientific">Methylogaea oryzae</name>
    <dbReference type="NCBI Taxonomy" id="1295382"/>
    <lineage>
        <taxon>Bacteria</taxon>
        <taxon>Pseudomonadati</taxon>
        <taxon>Pseudomonadota</taxon>
        <taxon>Gammaproteobacteria</taxon>
        <taxon>Methylococcales</taxon>
        <taxon>Methylococcaceae</taxon>
        <taxon>Methylogaea</taxon>
    </lineage>
</organism>
<evidence type="ECO:0000256" key="11">
    <source>
        <dbReference type="ARBA" id="ARBA00023012"/>
    </source>
</evidence>
<keyword evidence="5" id="KW-0808">Transferase</keyword>
<evidence type="ECO:0000256" key="10">
    <source>
        <dbReference type="ARBA" id="ARBA00022989"/>
    </source>
</evidence>
<evidence type="ECO:0000256" key="4">
    <source>
        <dbReference type="ARBA" id="ARBA00022553"/>
    </source>
</evidence>
<evidence type="ECO:0000256" key="13">
    <source>
        <dbReference type="SAM" id="Phobius"/>
    </source>
</evidence>
<feature type="domain" description="Histidine kinase/HSP90-like ATPase" evidence="14">
    <location>
        <begin position="346"/>
        <end position="457"/>
    </location>
</feature>
<dbReference type="PANTHER" id="PTHR45436:SF14">
    <property type="entry name" value="SENSOR PROTEIN QSEC"/>
    <property type="match status" value="1"/>
</dbReference>
<keyword evidence="17" id="KW-1185">Reference proteome</keyword>
<proteinExistence type="predicted"/>
<dbReference type="Pfam" id="PF08521">
    <property type="entry name" value="2CSK_N"/>
    <property type="match status" value="1"/>
</dbReference>
<dbReference type="GO" id="GO:0005886">
    <property type="term" value="C:plasma membrane"/>
    <property type="evidence" value="ECO:0007669"/>
    <property type="project" value="TreeGrafter"/>
</dbReference>
<dbReference type="Pfam" id="PF02518">
    <property type="entry name" value="HATPase_c"/>
    <property type="match status" value="1"/>
</dbReference>
<evidence type="ECO:0000256" key="5">
    <source>
        <dbReference type="ARBA" id="ARBA00022679"/>
    </source>
</evidence>
<reference evidence="16" key="1">
    <citation type="submission" date="2019-06" db="EMBL/GenBank/DDBJ databases">
        <title>Complete genome sequence of Methylogaea oryzae strain JCM16910.</title>
        <authorList>
            <person name="Asakawa S."/>
        </authorList>
    </citation>
    <scope>NUCLEOTIDE SEQUENCE</scope>
    <source>
        <strain evidence="16">E10</strain>
    </source>
</reference>
<evidence type="ECO:0000256" key="8">
    <source>
        <dbReference type="ARBA" id="ARBA00022777"/>
    </source>
</evidence>
<comment type="subcellular location">
    <subcellularLocation>
        <location evidence="2">Membrane</location>
        <topology evidence="2">Multi-pass membrane protein</topology>
    </subcellularLocation>
</comment>
<feature type="domain" description="Signal transduction histidine kinase dimerisation/phosphoacceptor" evidence="15">
    <location>
        <begin position="236"/>
        <end position="301"/>
    </location>
</feature>
<dbReference type="CDD" id="cd00075">
    <property type="entry name" value="HATPase"/>
    <property type="match status" value="1"/>
</dbReference>
<keyword evidence="7" id="KW-0547">Nucleotide-binding</keyword>
<gene>
    <name evidence="16" type="primary">qseC</name>
    <name evidence="16" type="ORF">MoryE10_28990</name>
</gene>
<dbReference type="GO" id="GO:0000155">
    <property type="term" value="F:phosphorelay sensor kinase activity"/>
    <property type="evidence" value="ECO:0007669"/>
    <property type="project" value="InterPro"/>
</dbReference>
<keyword evidence="9" id="KW-0067">ATP-binding</keyword>